<evidence type="ECO:0000313" key="1">
    <source>
        <dbReference type="EMBL" id="MBW4431643.1"/>
    </source>
</evidence>
<dbReference type="EMBL" id="JAHHHW010000073">
    <property type="protein sequence ID" value="MBW4431643.1"/>
    <property type="molecule type" value="Genomic_DNA"/>
</dbReference>
<dbReference type="AlphaFoldDB" id="A0A9E3H6I0"/>
<protein>
    <submittedName>
        <fullName evidence="1">DUF2993 domain-containing protein</fullName>
    </submittedName>
</protein>
<accession>A0A9E3H6I0</accession>
<reference evidence="1" key="2">
    <citation type="journal article" date="2022" name="Microbiol. Resour. Announc.">
        <title>Metagenome Sequencing to Explore Phylogenomics of Terrestrial Cyanobacteria.</title>
        <authorList>
            <person name="Ward R.D."/>
            <person name="Stajich J.E."/>
            <person name="Johansen J.R."/>
            <person name="Huntemann M."/>
            <person name="Clum A."/>
            <person name="Foster B."/>
            <person name="Foster B."/>
            <person name="Roux S."/>
            <person name="Palaniappan K."/>
            <person name="Varghese N."/>
            <person name="Mukherjee S."/>
            <person name="Reddy T.B.K."/>
            <person name="Daum C."/>
            <person name="Copeland A."/>
            <person name="Chen I.A."/>
            <person name="Ivanova N.N."/>
            <person name="Kyrpides N.C."/>
            <person name="Shapiro N."/>
            <person name="Eloe-Fadrosh E.A."/>
            <person name="Pietrasiak N."/>
        </authorList>
    </citation>
    <scope>NUCLEOTIDE SEQUENCE</scope>
    <source>
        <strain evidence="1">HA4357-MV3</strain>
    </source>
</reference>
<gene>
    <name evidence="1" type="ORF">KME28_07920</name>
</gene>
<dbReference type="Proteomes" id="UP000813215">
    <property type="component" value="Unassembled WGS sequence"/>
</dbReference>
<sequence>MAQNNLETQTSSKKVRIITNVLTTALKLWLRSQISQVSQLEVEIKASDRQILSGCIPWVSIFASHAVYQGLHITQIQLVAENIRINIGSVLKGQPLRLLETVPVVGELVVEEDELNASTSSTLLSTALNDVLDKLLPEQCPKSKSIFYQNIILDNSRIILHISQPSDNNLTVSQVCADIKLLSSHELQISQIKAKDTMGVVLETHDGHYLDLGSDVDIQQLKLTRGKLVCQGRINVNP</sequence>
<name>A0A9E3H6I0_9NOST</name>
<reference evidence="1" key="1">
    <citation type="submission" date="2021-05" db="EMBL/GenBank/DDBJ databases">
        <authorList>
            <person name="Pietrasiak N."/>
            <person name="Ward R."/>
            <person name="Stajich J.E."/>
            <person name="Kurbessoian T."/>
        </authorList>
    </citation>
    <scope>NUCLEOTIDE SEQUENCE</scope>
    <source>
        <strain evidence="1">HA4357-MV3</strain>
    </source>
</reference>
<proteinExistence type="predicted"/>
<evidence type="ECO:0000313" key="2">
    <source>
        <dbReference type="Proteomes" id="UP000813215"/>
    </source>
</evidence>
<comment type="caution">
    <text evidence="1">The sequence shown here is derived from an EMBL/GenBank/DDBJ whole genome shotgun (WGS) entry which is preliminary data.</text>
</comment>
<organism evidence="1 2">
    <name type="scientific">Pelatocladus maniniholoensis HA4357-MV3</name>
    <dbReference type="NCBI Taxonomy" id="1117104"/>
    <lineage>
        <taxon>Bacteria</taxon>
        <taxon>Bacillati</taxon>
        <taxon>Cyanobacteriota</taxon>
        <taxon>Cyanophyceae</taxon>
        <taxon>Nostocales</taxon>
        <taxon>Nostocaceae</taxon>
        <taxon>Pelatocladus</taxon>
    </lineage>
</organism>
<dbReference type="InterPro" id="IPR021373">
    <property type="entry name" value="DUF2993"/>
</dbReference>
<dbReference type="Pfam" id="PF11209">
    <property type="entry name" value="LmeA"/>
    <property type="match status" value="1"/>
</dbReference>